<reference evidence="11" key="2">
    <citation type="submission" date="2025-08" db="UniProtKB">
        <authorList>
            <consortium name="Ensembl"/>
        </authorList>
    </citation>
    <scope>IDENTIFICATION</scope>
    <source>
        <strain evidence="11">Thorbecke</strain>
    </source>
</reference>
<evidence type="ECO:0000313" key="12">
    <source>
        <dbReference type="Proteomes" id="UP000001811"/>
    </source>
</evidence>
<evidence type="ECO:0000256" key="2">
    <source>
        <dbReference type="ARBA" id="ARBA00008392"/>
    </source>
</evidence>
<reference evidence="11" key="3">
    <citation type="submission" date="2025-09" db="UniProtKB">
        <authorList>
            <consortium name="Ensembl"/>
        </authorList>
    </citation>
    <scope>IDENTIFICATION</scope>
    <source>
        <strain evidence="11">Thorbecke</strain>
    </source>
</reference>
<feature type="compositionally biased region" description="Low complexity" evidence="9">
    <location>
        <begin position="472"/>
        <end position="481"/>
    </location>
</feature>
<keyword evidence="5" id="KW-0809">Transit peptide</keyword>
<dbReference type="InterPro" id="IPR015424">
    <property type="entry name" value="PyrdxlP-dep_Trfase"/>
</dbReference>
<dbReference type="Proteomes" id="UP000001811">
    <property type="component" value="Unplaced"/>
</dbReference>
<evidence type="ECO:0000256" key="6">
    <source>
        <dbReference type="ARBA" id="ARBA00022990"/>
    </source>
</evidence>
<dbReference type="STRING" id="9986.ENSOCUP00000033229"/>
<dbReference type="InterPro" id="IPR015422">
    <property type="entry name" value="PyrdxlP-dep_Trfase_small"/>
</dbReference>
<feature type="region of interest" description="Disordered" evidence="9">
    <location>
        <begin position="157"/>
        <end position="180"/>
    </location>
</feature>
<evidence type="ECO:0000256" key="1">
    <source>
        <dbReference type="ARBA" id="ARBA00001933"/>
    </source>
</evidence>
<accession>A0A5F9CI96</accession>
<feature type="compositionally biased region" description="Low complexity" evidence="9">
    <location>
        <begin position="124"/>
        <end position="142"/>
    </location>
</feature>
<dbReference type="Bgee" id="ENSOCUG00000020955">
    <property type="expression patterns" value="Expressed in skin of back and 15 other cell types or tissues"/>
</dbReference>
<dbReference type="AlphaFoldDB" id="A0A5F9CI96"/>
<dbReference type="PANTHER" id="PTHR13693:SF102">
    <property type="entry name" value="2-AMINO-3-KETOBUTYRATE COENZYME A LIGASE, MITOCHONDRIAL"/>
    <property type="match status" value="1"/>
</dbReference>
<keyword evidence="4 8" id="KW-0663">Pyridoxal phosphate</keyword>
<dbReference type="FunFam" id="3.40.640.10:FF:000006">
    <property type="entry name" value="5-aminolevulinate synthase, mitochondrial"/>
    <property type="match status" value="1"/>
</dbReference>
<dbReference type="InterPro" id="IPR050087">
    <property type="entry name" value="AON_synthase_class-II"/>
</dbReference>
<dbReference type="GO" id="GO:0030170">
    <property type="term" value="F:pyridoxal phosphate binding"/>
    <property type="evidence" value="ECO:0007669"/>
    <property type="project" value="InterPro"/>
</dbReference>
<dbReference type="InterPro" id="IPR001917">
    <property type="entry name" value="Aminotrans_II_pyridoxalP_BS"/>
</dbReference>
<dbReference type="InterPro" id="IPR004839">
    <property type="entry name" value="Aminotransferase_I/II_large"/>
</dbReference>
<feature type="region of interest" description="Disordered" evidence="9">
    <location>
        <begin position="444"/>
        <end position="552"/>
    </location>
</feature>
<keyword evidence="3" id="KW-0808">Transferase</keyword>
<feature type="domain" description="Aminotransferase class I/classII large" evidence="10">
    <location>
        <begin position="177"/>
        <end position="444"/>
    </location>
</feature>
<reference evidence="11 12" key="1">
    <citation type="journal article" date="2011" name="Nature">
        <title>A high-resolution map of human evolutionary constraint using 29 mammals.</title>
        <authorList>
            <person name="Lindblad-Toh K."/>
            <person name="Garber M."/>
            <person name="Zuk O."/>
            <person name="Lin M.F."/>
            <person name="Parker B.J."/>
            <person name="Washietl S."/>
            <person name="Kheradpour P."/>
            <person name="Ernst J."/>
            <person name="Jordan G."/>
            <person name="Mauceli E."/>
            <person name="Ward L.D."/>
            <person name="Lowe C.B."/>
            <person name="Holloway A.K."/>
            <person name="Clamp M."/>
            <person name="Gnerre S."/>
            <person name="Alfoldi J."/>
            <person name="Beal K."/>
            <person name="Chang J."/>
            <person name="Clawson H."/>
            <person name="Cuff J."/>
            <person name="Di Palma F."/>
            <person name="Fitzgerald S."/>
            <person name="Flicek P."/>
            <person name="Guttman M."/>
            <person name="Hubisz M.J."/>
            <person name="Jaffe D.B."/>
            <person name="Jungreis I."/>
            <person name="Kent W.J."/>
            <person name="Kostka D."/>
            <person name="Lara M."/>
            <person name="Martins A.L."/>
            <person name="Massingham T."/>
            <person name="Moltke I."/>
            <person name="Raney B.J."/>
            <person name="Rasmussen M.D."/>
            <person name="Robinson J."/>
            <person name="Stark A."/>
            <person name="Vilella A.J."/>
            <person name="Wen J."/>
            <person name="Xie X."/>
            <person name="Zody M.C."/>
            <person name="Baldwin J."/>
            <person name="Bloom T."/>
            <person name="Chin C.W."/>
            <person name="Heiman D."/>
            <person name="Nicol R."/>
            <person name="Nusbaum C."/>
            <person name="Young S."/>
            <person name="Wilkinson J."/>
            <person name="Worley K.C."/>
            <person name="Kovar C.L."/>
            <person name="Muzny D.M."/>
            <person name="Gibbs R.A."/>
            <person name="Cree A."/>
            <person name="Dihn H.H."/>
            <person name="Fowler G."/>
            <person name="Jhangiani S."/>
            <person name="Joshi V."/>
            <person name="Lee S."/>
            <person name="Lewis L.R."/>
            <person name="Nazareth L.V."/>
            <person name="Okwuonu G."/>
            <person name="Santibanez J."/>
            <person name="Warren W.C."/>
            <person name="Mardis E.R."/>
            <person name="Weinstock G.M."/>
            <person name="Wilson R.K."/>
            <person name="Delehaunty K."/>
            <person name="Dooling D."/>
            <person name="Fronik C."/>
            <person name="Fulton L."/>
            <person name="Fulton B."/>
            <person name="Graves T."/>
            <person name="Minx P."/>
            <person name="Sodergren E."/>
            <person name="Birney E."/>
            <person name="Margulies E.H."/>
            <person name="Herrero J."/>
            <person name="Green E.D."/>
            <person name="Haussler D."/>
            <person name="Siepel A."/>
            <person name="Goldman N."/>
            <person name="Pollard K.S."/>
            <person name="Pedersen J.S."/>
            <person name="Lander E.S."/>
            <person name="Kellis M."/>
        </authorList>
    </citation>
    <scope>NUCLEOTIDE SEQUENCE [LARGE SCALE GENOMIC DNA]</scope>
    <source>
        <strain evidence="12">Thorbecke</strain>
    </source>
</reference>
<evidence type="ECO:0000259" key="10">
    <source>
        <dbReference type="Pfam" id="PF00155"/>
    </source>
</evidence>
<feature type="region of interest" description="Disordered" evidence="9">
    <location>
        <begin position="124"/>
        <end position="143"/>
    </location>
</feature>
<dbReference type="SUPFAM" id="SSF53383">
    <property type="entry name" value="PLP-dependent transferases"/>
    <property type="match status" value="1"/>
</dbReference>
<evidence type="ECO:0000256" key="9">
    <source>
        <dbReference type="SAM" id="MobiDB-lite"/>
    </source>
</evidence>
<comment type="similarity">
    <text evidence="2 8">Belongs to the class-II pyridoxal-phosphate-dependent aminotransferase family.</text>
</comment>
<organism evidence="11 12">
    <name type="scientific">Oryctolagus cuniculus</name>
    <name type="common">Rabbit</name>
    <dbReference type="NCBI Taxonomy" id="9986"/>
    <lineage>
        <taxon>Eukaryota</taxon>
        <taxon>Metazoa</taxon>
        <taxon>Chordata</taxon>
        <taxon>Craniata</taxon>
        <taxon>Vertebrata</taxon>
        <taxon>Euteleostomi</taxon>
        <taxon>Mammalia</taxon>
        <taxon>Eutheria</taxon>
        <taxon>Euarchontoglires</taxon>
        <taxon>Glires</taxon>
        <taxon>Lagomorpha</taxon>
        <taxon>Leporidae</taxon>
        <taxon>Oryctolagus</taxon>
    </lineage>
</organism>
<gene>
    <name evidence="11" type="primary">GCAT</name>
</gene>
<evidence type="ECO:0000256" key="8">
    <source>
        <dbReference type="RuleBase" id="RU003693"/>
    </source>
</evidence>
<protein>
    <submittedName>
        <fullName evidence="11">Glycine C-acetyltransferase</fullName>
    </submittedName>
</protein>
<evidence type="ECO:0000256" key="5">
    <source>
        <dbReference type="ARBA" id="ARBA00022946"/>
    </source>
</evidence>
<dbReference type="SMR" id="A0A5F9CI96"/>
<comment type="cofactor">
    <cofactor evidence="1 8">
        <name>pyridoxal 5'-phosphate</name>
        <dbReference type="ChEBI" id="CHEBI:597326"/>
    </cofactor>
</comment>
<evidence type="ECO:0000256" key="3">
    <source>
        <dbReference type="ARBA" id="ARBA00022679"/>
    </source>
</evidence>
<dbReference type="Pfam" id="PF00155">
    <property type="entry name" value="Aminotran_1_2"/>
    <property type="match status" value="1"/>
</dbReference>
<name>A0A5F9CI96_RABIT</name>
<dbReference type="GO" id="GO:0005739">
    <property type="term" value="C:mitochondrion"/>
    <property type="evidence" value="ECO:0007669"/>
    <property type="project" value="Ensembl"/>
</dbReference>
<evidence type="ECO:0000313" key="11">
    <source>
        <dbReference type="Ensembl" id="ENSOCUP00000033229.1"/>
    </source>
</evidence>
<dbReference type="InParanoid" id="A0A5F9CI96"/>
<sequence length="552" mass="57192">NKIEKGENLSGVSSFILNTRRSGAAVGSSGPPHLEAGWGDPRVGAGRPGPAAARCSGAPGAGPGTGRGAAALGPPLPQSPYSSVRLHPAPWGPLAPIGRQGPAPTHHAAAAAATATWGRCGPAARGAGRSPGPPAAAARTPRWPSCAGSWRGSWRGFAGPAPGRASGSSPRGRVRTSTWTASPESIHKNLEAKLARFHQREDAILYPSCFDANAGLFEALLTPEDAVLSDELNHASIIDGIRLCKAHKYRYRHLDVADLEAKLQEAQKHRLRLVATDGAFSMDGDIAPLQEICRLASRYGALVFVDECHATGFLGPTGRGTDELLGVMDQVTIINSTLGKALGGAAGGYTTGPGPLVSLLRQRARPYLFSNSLPPAVVGCASKALDLLMDSSTIVQSMAAKTQRFRSKMQAAGFTVSGASHPICPVMLGDARLASRMADDMLKRGEGLGPRLPVGLKGGPLDGTPPPPPLTPSVSPSLSAPGHEEAQSSSLALCRPQERRGSVSHPQAPLAPMCPALSPPRHLRHRVQLPCGPQGQGPDPGADLSRAQRGGH</sequence>
<keyword evidence="12" id="KW-1185">Reference proteome</keyword>
<dbReference type="PROSITE" id="PS00599">
    <property type="entry name" value="AA_TRANSFER_CLASS_2"/>
    <property type="match status" value="1"/>
</dbReference>
<dbReference type="Gene3D" id="3.90.1150.10">
    <property type="entry name" value="Aspartate Aminotransferase, domain 1"/>
    <property type="match status" value="1"/>
</dbReference>
<feature type="region of interest" description="Disordered" evidence="9">
    <location>
        <begin position="22"/>
        <end position="82"/>
    </location>
</feature>
<dbReference type="GeneTree" id="ENSGT00940000155729"/>
<feature type="compositionally biased region" description="Low complexity" evidence="9">
    <location>
        <begin position="528"/>
        <end position="541"/>
    </location>
</feature>
<dbReference type="PANTHER" id="PTHR13693">
    <property type="entry name" value="CLASS II AMINOTRANSFERASE/8-AMINO-7-OXONONANOATE SYNTHASE"/>
    <property type="match status" value="1"/>
</dbReference>
<dbReference type="GO" id="GO:0016607">
    <property type="term" value="C:nuclear speck"/>
    <property type="evidence" value="ECO:0007669"/>
    <property type="project" value="Ensembl"/>
</dbReference>
<dbReference type="Ensembl" id="ENSOCUT00000037450.1">
    <property type="protein sequence ID" value="ENSOCUP00000033229.1"/>
    <property type="gene ID" value="ENSOCUG00000020955.2"/>
</dbReference>
<feature type="compositionally biased region" description="Low complexity" evidence="9">
    <location>
        <begin position="39"/>
        <end position="58"/>
    </location>
</feature>
<dbReference type="InterPro" id="IPR015421">
    <property type="entry name" value="PyrdxlP-dep_Trfase_major"/>
</dbReference>
<proteinExistence type="inferred from homology"/>
<keyword evidence="7" id="KW-0012">Acyltransferase</keyword>
<evidence type="ECO:0000256" key="7">
    <source>
        <dbReference type="ARBA" id="ARBA00023315"/>
    </source>
</evidence>
<dbReference type="Gene3D" id="3.40.640.10">
    <property type="entry name" value="Type I PLP-dependent aspartate aminotransferase-like (Major domain)"/>
    <property type="match status" value="1"/>
</dbReference>
<dbReference type="GO" id="GO:0003870">
    <property type="term" value="F:5-aminolevulinate synthase activity"/>
    <property type="evidence" value="ECO:0007669"/>
    <property type="project" value="UniProtKB-ARBA"/>
</dbReference>
<evidence type="ECO:0000256" key="4">
    <source>
        <dbReference type="ARBA" id="ARBA00022898"/>
    </source>
</evidence>
<keyword evidence="6" id="KW-0007">Acetylation</keyword>